<dbReference type="HOGENOM" id="CLU_2024902_0_0_5"/>
<dbReference type="PATRIC" id="fig|999552.6.peg.421"/>
<evidence type="ECO:0000313" key="2">
    <source>
        <dbReference type="Proteomes" id="UP000018780"/>
    </source>
</evidence>
<reference evidence="1 2" key="1">
    <citation type="submission" date="2013-09" db="EMBL/GenBank/DDBJ databases">
        <authorList>
            <consortium name="DOE Joint Genome Institute"/>
            <person name="Klenk H.-P."/>
            <person name="Huntemann M."/>
            <person name="Han J."/>
            <person name="Chen A."/>
            <person name="Kyrpides N."/>
            <person name="Mavromatis K."/>
            <person name="Markowitz V."/>
            <person name="Palaniappan K."/>
            <person name="Ivanova N."/>
            <person name="Schaumberg A."/>
            <person name="Pati A."/>
            <person name="Liolios K."/>
            <person name="Nordberg H.P."/>
            <person name="Cantor M.N."/>
            <person name="Hua S.X."/>
            <person name="Woyke T."/>
        </authorList>
    </citation>
    <scope>NUCLEOTIDE SEQUENCE [LARGE SCALE GENOMIC DNA]</scope>
    <source>
        <strain evidence="1 2">DSM 14336</strain>
    </source>
</reference>
<accession>V9VZP3</accession>
<sequence length="122" mass="13180">MLKFLTDLFKPETPKAPPVTSETSAGFATGEVAPFLTRLSNNPRFGLPAEFTAAIADALPGMNMDDTRRWQIDGAFDGARVQIDIEVCMDSMDAPGLSFFSTRAAIDEIDKELAAFSKASES</sequence>
<name>V9VZP3_9RHOB</name>
<dbReference type="RefSeq" id="WP_024088741.1">
    <property type="nucleotide sequence ID" value="NC_023135.1"/>
</dbReference>
<dbReference type="AlphaFoldDB" id="V9VZP3"/>
<dbReference type="STRING" id="999552.METH_02115"/>
<dbReference type="Proteomes" id="UP000018780">
    <property type="component" value="Chromosome"/>
</dbReference>
<proteinExistence type="predicted"/>
<organism evidence="1 2">
    <name type="scientific">Leisingera methylohalidivorans DSM 14336</name>
    <dbReference type="NCBI Taxonomy" id="999552"/>
    <lineage>
        <taxon>Bacteria</taxon>
        <taxon>Pseudomonadati</taxon>
        <taxon>Pseudomonadota</taxon>
        <taxon>Alphaproteobacteria</taxon>
        <taxon>Rhodobacterales</taxon>
        <taxon>Roseobacteraceae</taxon>
        <taxon>Leisingera</taxon>
    </lineage>
</organism>
<dbReference type="OrthoDB" id="7854327at2"/>
<keyword evidence="2" id="KW-1185">Reference proteome</keyword>
<dbReference type="KEGG" id="lmd:METH_02115"/>
<gene>
    <name evidence="1" type="ORF">METH_02115</name>
</gene>
<protein>
    <submittedName>
        <fullName evidence="1">Uncharacterized protein</fullName>
    </submittedName>
</protein>
<evidence type="ECO:0000313" key="1">
    <source>
        <dbReference type="EMBL" id="AHD02835.1"/>
    </source>
</evidence>
<dbReference type="EMBL" id="CP006773">
    <property type="protein sequence ID" value="AHD02835.1"/>
    <property type="molecule type" value="Genomic_DNA"/>
</dbReference>